<evidence type="ECO:0000256" key="2">
    <source>
        <dbReference type="ARBA" id="ARBA00004141"/>
    </source>
</evidence>
<keyword evidence="8 11" id="KW-1133">Transmembrane helix</keyword>
<proteinExistence type="inferred from homology"/>
<dbReference type="CDD" id="cd06163">
    <property type="entry name" value="S2P-M50_PDZ_RseP-like"/>
    <property type="match status" value="1"/>
</dbReference>
<keyword evidence="4 14" id="KW-0645">Protease</keyword>
<feature type="transmembrane region" description="Helical" evidence="11">
    <location>
        <begin position="418"/>
        <end position="439"/>
    </location>
</feature>
<comment type="similarity">
    <text evidence="3">Belongs to the peptidase M50B family.</text>
</comment>
<dbReference type="PANTHER" id="PTHR42837">
    <property type="entry name" value="REGULATOR OF SIGMA-E PROTEASE RSEP"/>
    <property type="match status" value="1"/>
</dbReference>
<evidence type="ECO:0000256" key="8">
    <source>
        <dbReference type="ARBA" id="ARBA00022989"/>
    </source>
</evidence>
<comment type="subcellular location">
    <subcellularLocation>
        <location evidence="2">Membrane</location>
        <topology evidence="2">Multi-pass membrane protein</topology>
    </subcellularLocation>
</comment>
<gene>
    <name evidence="14" type="ORF">BJ994_000997</name>
</gene>
<dbReference type="EMBL" id="JAATJL010000001">
    <property type="protein sequence ID" value="NJC21921.1"/>
    <property type="molecule type" value="Genomic_DNA"/>
</dbReference>
<keyword evidence="15" id="KW-1185">Reference proteome</keyword>
<protein>
    <submittedName>
        <fullName evidence="14">Membrane-associated protease RseP (Regulator of RpoE activity)</fullName>
    </submittedName>
</protein>
<keyword evidence="7" id="KW-0862">Zinc</keyword>
<comment type="cofactor">
    <cofactor evidence="1">
        <name>Zn(2+)</name>
        <dbReference type="ChEBI" id="CHEBI:29105"/>
    </cofactor>
</comment>
<evidence type="ECO:0000256" key="5">
    <source>
        <dbReference type="ARBA" id="ARBA00022692"/>
    </source>
</evidence>
<keyword evidence="10 11" id="KW-0472">Membrane</keyword>
<evidence type="ECO:0000256" key="11">
    <source>
        <dbReference type="SAM" id="Phobius"/>
    </source>
</evidence>
<dbReference type="Pfam" id="PF02163">
    <property type="entry name" value="Peptidase_M50"/>
    <property type="match status" value="1"/>
</dbReference>
<sequence>MSIVLFLAGVIFVAVGIAASIALHEVGHLVPAKLFKVRVTQYMIGFGPTIFSRRKGETEYGVKALPLGGYVSMVGMFPPGKNDDGEGSVRQSSTGMFQQLAADARQAAAEQLQPGDEDRVFYKLSIWKRIVIMLGGPVMNLIIGIVMFAVLIMGFGSAQATTTVSDVSRCVIPVSQQEETGQTDCAPGDPTAPAYEAGLQPGDRIVGFDGREVTSWEQLSAWIRDTAGQEVPISYIRDGETITATIEPLLTERPIPDVDGRAKLNEDGTPVMQEVGFVGVGPQSELVPQPASEVMPAVGDSLVRVTGVVLNLPQRVAQVAEAAFSDAPRDPNGPISVVGVGRIAGEVSAMEEIPFEARAATLVGLVGGVNLALFVFNLIPLLPLDGGHVAGALWEGLRRTVARVFRKPDPGPFDMAKLLPLTYVMVVLLMGMGALLIYADIVKPVNLFG</sequence>
<dbReference type="GO" id="GO:0006508">
    <property type="term" value="P:proteolysis"/>
    <property type="evidence" value="ECO:0007669"/>
    <property type="project" value="UniProtKB-KW"/>
</dbReference>
<organism evidence="14 15">
    <name type="scientific">Arthrobacter pigmenti</name>
    <dbReference type="NCBI Taxonomy" id="271432"/>
    <lineage>
        <taxon>Bacteria</taxon>
        <taxon>Bacillati</taxon>
        <taxon>Actinomycetota</taxon>
        <taxon>Actinomycetes</taxon>
        <taxon>Micrococcales</taxon>
        <taxon>Micrococcaceae</taxon>
        <taxon>Arthrobacter</taxon>
    </lineage>
</organism>
<feature type="domain" description="PDZ" evidence="13">
    <location>
        <begin position="189"/>
        <end position="233"/>
    </location>
</feature>
<dbReference type="InterPro" id="IPR008915">
    <property type="entry name" value="Peptidase_M50"/>
</dbReference>
<feature type="transmembrane region" description="Helical" evidence="11">
    <location>
        <begin position="130"/>
        <end position="152"/>
    </location>
</feature>
<accession>A0A846RUH5</accession>
<evidence type="ECO:0000259" key="13">
    <source>
        <dbReference type="Pfam" id="PF17820"/>
    </source>
</evidence>
<feature type="domain" description="Peptidase M50" evidence="12">
    <location>
        <begin position="13"/>
        <end position="400"/>
    </location>
</feature>
<evidence type="ECO:0000256" key="10">
    <source>
        <dbReference type="ARBA" id="ARBA00023136"/>
    </source>
</evidence>
<evidence type="ECO:0000313" key="15">
    <source>
        <dbReference type="Proteomes" id="UP000547458"/>
    </source>
</evidence>
<dbReference type="GO" id="GO:0016020">
    <property type="term" value="C:membrane"/>
    <property type="evidence" value="ECO:0007669"/>
    <property type="project" value="UniProtKB-SubCell"/>
</dbReference>
<keyword evidence="5 11" id="KW-0812">Transmembrane</keyword>
<dbReference type="PANTHER" id="PTHR42837:SF2">
    <property type="entry name" value="MEMBRANE METALLOPROTEASE ARASP2, CHLOROPLASTIC-RELATED"/>
    <property type="match status" value="1"/>
</dbReference>
<evidence type="ECO:0000256" key="6">
    <source>
        <dbReference type="ARBA" id="ARBA00022801"/>
    </source>
</evidence>
<dbReference type="Proteomes" id="UP000547458">
    <property type="component" value="Unassembled WGS sequence"/>
</dbReference>
<evidence type="ECO:0000256" key="4">
    <source>
        <dbReference type="ARBA" id="ARBA00022670"/>
    </source>
</evidence>
<evidence type="ECO:0000256" key="3">
    <source>
        <dbReference type="ARBA" id="ARBA00007931"/>
    </source>
</evidence>
<dbReference type="RefSeq" id="WP_167992126.1">
    <property type="nucleotide sequence ID" value="NZ_JAATJL010000001.1"/>
</dbReference>
<keyword evidence="9" id="KW-0482">Metalloprotease</keyword>
<dbReference type="GO" id="GO:0004222">
    <property type="term" value="F:metalloendopeptidase activity"/>
    <property type="evidence" value="ECO:0007669"/>
    <property type="project" value="InterPro"/>
</dbReference>
<evidence type="ECO:0000256" key="1">
    <source>
        <dbReference type="ARBA" id="ARBA00001947"/>
    </source>
</evidence>
<dbReference type="SUPFAM" id="SSF50156">
    <property type="entry name" value="PDZ domain-like"/>
    <property type="match status" value="1"/>
</dbReference>
<keyword evidence="6" id="KW-0378">Hydrolase</keyword>
<evidence type="ECO:0000256" key="9">
    <source>
        <dbReference type="ARBA" id="ARBA00023049"/>
    </source>
</evidence>
<evidence type="ECO:0000313" key="14">
    <source>
        <dbReference type="EMBL" id="NJC21921.1"/>
    </source>
</evidence>
<comment type="caution">
    <text evidence="14">The sequence shown here is derived from an EMBL/GenBank/DDBJ whole genome shotgun (WGS) entry which is preliminary data.</text>
</comment>
<reference evidence="14 15" key="1">
    <citation type="submission" date="2020-03" db="EMBL/GenBank/DDBJ databases">
        <title>Sequencing the genomes of 1000 actinobacteria strains.</title>
        <authorList>
            <person name="Klenk H.-P."/>
        </authorList>
    </citation>
    <scope>NUCLEOTIDE SEQUENCE [LARGE SCALE GENOMIC DNA]</scope>
    <source>
        <strain evidence="14 15">DSM 16403</strain>
    </source>
</reference>
<dbReference type="InterPro" id="IPR036034">
    <property type="entry name" value="PDZ_sf"/>
</dbReference>
<evidence type="ECO:0000256" key="7">
    <source>
        <dbReference type="ARBA" id="ARBA00022833"/>
    </source>
</evidence>
<evidence type="ECO:0000259" key="12">
    <source>
        <dbReference type="Pfam" id="PF02163"/>
    </source>
</evidence>
<dbReference type="AlphaFoldDB" id="A0A846RUH5"/>
<dbReference type="Pfam" id="PF17820">
    <property type="entry name" value="PDZ_6"/>
    <property type="match status" value="1"/>
</dbReference>
<dbReference type="Gene3D" id="2.30.42.10">
    <property type="match status" value="1"/>
</dbReference>
<dbReference type="InterPro" id="IPR041489">
    <property type="entry name" value="PDZ_6"/>
</dbReference>
<feature type="transmembrane region" description="Helical" evidence="11">
    <location>
        <begin position="359"/>
        <end position="379"/>
    </location>
</feature>
<name>A0A846RUH5_9MICC</name>
<dbReference type="InterPro" id="IPR004387">
    <property type="entry name" value="Pept_M50_Zn"/>
</dbReference>